<feature type="repeat" description="ANK" evidence="3">
    <location>
        <begin position="255"/>
        <end position="287"/>
    </location>
</feature>
<keyword evidence="6" id="KW-1185">Reference proteome</keyword>
<dbReference type="EMBL" id="JAVHNS010000005">
    <property type="protein sequence ID" value="KAK6354081.1"/>
    <property type="molecule type" value="Genomic_DNA"/>
</dbReference>
<feature type="repeat" description="ANK" evidence="3">
    <location>
        <begin position="188"/>
        <end position="220"/>
    </location>
</feature>
<keyword evidence="2 3" id="KW-0040">ANK repeat</keyword>
<organism evidence="5 6">
    <name type="scientific">Orbilia blumenaviensis</name>
    <dbReference type="NCBI Taxonomy" id="1796055"/>
    <lineage>
        <taxon>Eukaryota</taxon>
        <taxon>Fungi</taxon>
        <taxon>Dikarya</taxon>
        <taxon>Ascomycota</taxon>
        <taxon>Pezizomycotina</taxon>
        <taxon>Orbiliomycetes</taxon>
        <taxon>Orbiliales</taxon>
        <taxon>Orbiliaceae</taxon>
        <taxon>Orbilia</taxon>
    </lineage>
</organism>
<dbReference type="PROSITE" id="PS50297">
    <property type="entry name" value="ANK_REP_REGION"/>
    <property type="match status" value="1"/>
</dbReference>
<evidence type="ECO:0000256" key="1">
    <source>
        <dbReference type="ARBA" id="ARBA00022737"/>
    </source>
</evidence>
<dbReference type="PANTHER" id="PTHR24198">
    <property type="entry name" value="ANKYRIN REPEAT AND PROTEIN KINASE DOMAIN-CONTAINING PROTEIN"/>
    <property type="match status" value="1"/>
</dbReference>
<dbReference type="InterPro" id="IPR036770">
    <property type="entry name" value="Ankyrin_rpt-contain_sf"/>
</dbReference>
<comment type="caution">
    <text evidence="5">The sequence shown here is derived from an EMBL/GenBank/DDBJ whole genome shotgun (WGS) entry which is preliminary data.</text>
</comment>
<dbReference type="Pfam" id="PF12796">
    <property type="entry name" value="Ank_2"/>
    <property type="match status" value="1"/>
</dbReference>
<sequence>MAEYNASYGSSGYRFSGESQRVERKPVRGYDNSARGTPAAPSENSTYSQSYKLENSAPAVPGLEHLSIDPRRGGPEHIDAADFYRFNSQSHEKPGGTVSSHAQVCSICLVKSCVMDGGSKEAQRLKDTNAKMKAARSKAQMLVIGMEYMEPYVEGFDNLWKLDTSGLKNGIKKNLSVTDGKLLAETSQGLSPISVFSSLGKTELVAVLLHEGVDINDAASKRPGPLSHAAAWLGNEDIVEMLLAAGANPNTGNDSGLTALHFAVSVGNLKAVKLLVNAGANLDAQARKFSGIHSLPVFSKIREDQMLAYNKIIDFLVESGASTDLHDTTKWTPLQYICISGSADLARRLIEIGVPKEPLESLRRAAASEWAFSGYYRDWALRLEEEI</sequence>
<evidence type="ECO:0000256" key="2">
    <source>
        <dbReference type="ARBA" id="ARBA00023043"/>
    </source>
</evidence>
<keyword evidence="1" id="KW-0677">Repeat</keyword>
<gene>
    <name evidence="5" type="ORF">TWF730_008499</name>
</gene>
<dbReference type="AlphaFoldDB" id="A0AAV9V2M8"/>
<proteinExistence type="predicted"/>
<dbReference type="Gene3D" id="1.25.40.20">
    <property type="entry name" value="Ankyrin repeat-containing domain"/>
    <property type="match status" value="1"/>
</dbReference>
<dbReference type="PROSITE" id="PS50088">
    <property type="entry name" value="ANK_REPEAT"/>
    <property type="match status" value="3"/>
</dbReference>
<reference evidence="5 6" key="1">
    <citation type="submission" date="2019-10" db="EMBL/GenBank/DDBJ databases">
        <authorList>
            <person name="Palmer J.M."/>
        </authorList>
    </citation>
    <scope>NUCLEOTIDE SEQUENCE [LARGE SCALE GENOMIC DNA]</scope>
    <source>
        <strain evidence="5 6">TWF730</strain>
    </source>
</reference>
<protein>
    <submittedName>
        <fullName evidence="5">Uncharacterized protein</fullName>
    </submittedName>
</protein>
<dbReference type="SUPFAM" id="SSF48403">
    <property type="entry name" value="Ankyrin repeat"/>
    <property type="match status" value="1"/>
</dbReference>
<evidence type="ECO:0000256" key="4">
    <source>
        <dbReference type="SAM" id="MobiDB-lite"/>
    </source>
</evidence>
<evidence type="ECO:0000313" key="5">
    <source>
        <dbReference type="EMBL" id="KAK6354081.1"/>
    </source>
</evidence>
<name>A0AAV9V2M8_9PEZI</name>
<evidence type="ECO:0000313" key="6">
    <source>
        <dbReference type="Proteomes" id="UP001373714"/>
    </source>
</evidence>
<accession>A0AAV9V2M8</accession>
<feature type="repeat" description="ANK" evidence="3">
    <location>
        <begin position="228"/>
        <end position="254"/>
    </location>
</feature>
<dbReference type="Proteomes" id="UP001373714">
    <property type="component" value="Unassembled WGS sequence"/>
</dbReference>
<dbReference type="PANTHER" id="PTHR24198:SF165">
    <property type="entry name" value="ANKYRIN REPEAT-CONTAINING PROTEIN-RELATED"/>
    <property type="match status" value="1"/>
</dbReference>
<evidence type="ECO:0000256" key="3">
    <source>
        <dbReference type="PROSITE-ProRule" id="PRU00023"/>
    </source>
</evidence>
<dbReference type="InterPro" id="IPR002110">
    <property type="entry name" value="Ankyrin_rpt"/>
</dbReference>
<feature type="region of interest" description="Disordered" evidence="4">
    <location>
        <begin position="1"/>
        <end position="49"/>
    </location>
</feature>
<dbReference type="SMART" id="SM00248">
    <property type="entry name" value="ANK"/>
    <property type="match status" value="4"/>
</dbReference>